<gene>
    <name evidence="2" type="ORF">B0T46_00460</name>
</gene>
<dbReference type="STRING" id="1538463.B0T36_01700"/>
<dbReference type="AlphaFoldDB" id="A0A1W0B4I3"/>
<proteinExistence type="predicted"/>
<protein>
    <recommendedName>
        <fullName evidence="4">WXG100 family type VII secretion target</fullName>
    </recommendedName>
</protein>
<accession>A0A1W0B4I3</accession>
<feature type="region of interest" description="Disordered" evidence="1">
    <location>
        <begin position="398"/>
        <end position="418"/>
    </location>
</feature>
<sequence length="585" mass="61701">MPERFFADPEQLRRQAPEFDRIADGVSGTVQELEAALAAAGAPWGDDDAGTAFARSYIPEKEQALSDLNTLVQVLQQSGRDLEQLADNLSHMDDMGRQQIANSDPASPRTSATPLPVHVGPGYPSDPFTPTTPAAQPAPTEPPATTPPPVSSPATVPETADEAPRVPTGTPGDGQADSFPAHDQQQGQPADGSPRNNPPDSTRDSAPSPSGPPTQQASTNRTAPPQPSTATARPAASAATPRPLPSPWSSPSSPTSPWGARPTATGPTGPAARPPRISAPTPGTPGAGPPRIPPRPTQPQSQPAQPQKAEKPDRKPSAPRLAAPLAESLAARLTRELAERHRIWAFGFDTSGVPDETLMELVAAVDTILPRHPQIDLRAIGIGELPDGELTRLEWEAEPAAAPGKPSNGAAQPPAGNPPHHLFTARIVLAAHAATNPEYLEETIAAAESSRQLAARSARRPVYSSIVRELGAALDVAGAFRAHRSAHRALLLEYLPLHPPSQDSLQGIVTGFRRWRAQLPGRSFRHGRFDPAAALSEAFTEVVLNTSQATPAARALHRLLVHTAEANIPTTNQPAKAPYSSHNLR</sequence>
<dbReference type="InterPro" id="IPR036689">
    <property type="entry name" value="ESAT-6-like_sf"/>
</dbReference>
<dbReference type="SUPFAM" id="SSF140453">
    <property type="entry name" value="EsxAB dimer-like"/>
    <property type="match status" value="1"/>
</dbReference>
<feature type="compositionally biased region" description="Polar residues" evidence="1">
    <location>
        <begin position="99"/>
        <end position="113"/>
    </location>
</feature>
<feature type="compositionally biased region" description="Low complexity" evidence="1">
    <location>
        <begin position="129"/>
        <end position="138"/>
    </location>
</feature>
<dbReference type="OrthoDB" id="4247883at2"/>
<feature type="compositionally biased region" description="Low complexity" evidence="1">
    <location>
        <begin position="228"/>
        <end position="241"/>
    </location>
</feature>
<evidence type="ECO:0000313" key="3">
    <source>
        <dbReference type="Proteomes" id="UP000188836"/>
    </source>
</evidence>
<organism evidence="2 3">
    <name type="scientific">Nocardia donostiensis</name>
    <dbReference type="NCBI Taxonomy" id="1538463"/>
    <lineage>
        <taxon>Bacteria</taxon>
        <taxon>Bacillati</taxon>
        <taxon>Actinomycetota</taxon>
        <taxon>Actinomycetes</taxon>
        <taxon>Mycobacteriales</taxon>
        <taxon>Nocardiaceae</taxon>
        <taxon>Nocardia</taxon>
    </lineage>
</organism>
<evidence type="ECO:0008006" key="4">
    <source>
        <dbReference type="Google" id="ProtNLM"/>
    </source>
</evidence>
<name>A0A1W0B4I3_9NOCA</name>
<dbReference type="Gene3D" id="1.10.287.1060">
    <property type="entry name" value="ESAT-6-like"/>
    <property type="match status" value="1"/>
</dbReference>
<reference evidence="2 3" key="1">
    <citation type="journal article" date="2016" name="Antonie Van Leeuwenhoek">
        <title>Nocardia donostiensis sp. nov., isolated from human respiratory specimens.</title>
        <authorList>
            <person name="Ercibengoa M."/>
            <person name="Bell M."/>
            <person name="Marimon J.M."/>
            <person name="Humrighouse B."/>
            <person name="Klenk H.P."/>
            <person name="Potter G."/>
            <person name="Perez-Trallero E."/>
        </authorList>
    </citation>
    <scope>NUCLEOTIDE SEQUENCE [LARGE SCALE GENOMIC DNA]</scope>
    <source>
        <strain evidence="2 3">X1655</strain>
    </source>
</reference>
<keyword evidence="3" id="KW-1185">Reference proteome</keyword>
<comment type="caution">
    <text evidence="2">The sequence shown here is derived from an EMBL/GenBank/DDBJ whole genome shotgun (WGS) entry which is preliminary data.</text>
</comment>
<dbReference type="EMBL" id="MUMY01000001">
    <property type="protein sequence ID" value="ONM50437.1"/>
    <property type="molecule type" value="Genomic_DNA"/>
</dbReference>
<feature type="region of interest" description="Disordered" evidence="1">
    <location>
        <begin position="89"/>
        <end position="320"/>
    </location>
</feature>
<feature type="compositionally biased region" description="Low complexity" evidence="1">
    <location>
        <begin position="249"/>
        <end position="281"/>
    </location>
</feature>
<evidence type="ECO:0000313" key="2">
    <source>
        <dbReference type="EMBL" id="ONM50437.1"/>
    </source>
</evidence>
<dbReference type="Proteomes" id="UP000188836">
    <property type="component" value="Unassembled WGS sequence"/>
</dbReference>
<feature type="compositionally biased region" description="Polar residues" evidence="1">
    <location>
        <begin position="183"/>
        <end position="220"/>
    </location>
</feature>
<feature type="compositionally biased region" description="Low complexity" evidence="1">
    <location>
        <begin position="298"/>
        <end position="307"/>
    </location>
</feature>
<dbReference type="RefSeq" id="WP_077114251.1">
    <property type="nucleotide sequence ID" value="NZ_LOKT01000001.1"/>
</dbReference>
<evidence type="ECO:0000256" key="1">
    <source>
        <dbReference type="SAM" id="MobiDB-lite"/>
    </source>
</evidence>
<feature type="compositionally biased region" description="Pro residues" evidence="1">
    <location>
        <begin position="287"/>
        <end position="297"/>
    </location>
</feature>
<feature type="compositionally biased region" description="Pro residues" evidence="1">
    <location>
        <begin position="139"/>
        <end position="151"/>
    </location>
</feature>